<feature type="compositionally biased region" description="Polar residues" evidence="1">
    <location>
        <begin position="24"/>
        <end position="48"/>
    </location>
</feature>
<evidence type="ECO:0000313" key="2">
    <source>
        <dbReference type="Ensembl" id="ENSCSAVP00000018735.1"/>
    </source>
</evidence>
<feature type="region of interest" description="Disordered" evidence="1">
    <location>
        <begin position="1"/>
        <end position="49"/>
    </location>
</feature>
<organism evidence="2 3">
    <name type="scientific">Ciona savignyi</name>
    <name type="common">Pacific transparent sea squirt</name>
    <dbReference type="NCBI Taxonomy" id="51511"/>
    <lineage>
        <taxon>Eukaryota</taxon>
        <taxon>Metazoa</taxon>
        <taxon>Chordata</taxon>
        <taxon>Tunicata</taxon>
        <taxon>Ascidiacea</taxon>
        <taxon>Phlebobranchia</taxon>
        <taxon>Cionidae</taxon>
        <taxon>Ciona</taxon>
    </lineage>
</organism>
<dbReference type="AlphaFoldDB" id="H2ZMB9"/>
<dbReference type="Proteomes" id="UP000007875">
    <property type="component" value="Unassembled WGS sequence"/>
</dbReference>
<dbReference type="HOGENOM" id="CLU_1829681_0_0_1"/>
<reference evidence="2" key="2">
    <citation type="submission" date="2025-08" db="UniProtKB">
        <authorList>
            <consortium name="Ensembl"/>
        </authorList>
    </citation>
    <scope>IDENTIFICATION</scope>
</reference>
<reference evidence="3" key="1">
    <citation type="submission" date="2003-08" db="EMBL/GenBank/DDBJ databases">
        <authorList>
            <person name="Birren B."/>
            <person name="Nusbaum C."/>
            <person name="Abebe A."/>
            <person name="Abouelleil A."/>
            <person name="Adekoya E."/>
            <person name="Ait-zahra M."/>
            <person name="Allen N."/>
            <person name="Allen T."/>
            <person name="An P."/>
            <person name="Anderson M."/>
            <person name="Anderson S."/>
            <person name="Arachchi H."/>
            <person name="Armbruster J."/>
            <person name="Bachantsang P."/>
            <person name="Baldwin J."/>
            <person name="Barry A."/>
            <person name="Bayul T."/>
            <person name="Blitshsteyn B."/>
            <person name="Bloom T."/>
            <person name="Blye J."/>
            <person name="Boguslavskiy L."/>
            <person name="Borowsky M."/>
            <person name="Boukhgalter B."/>
            <person name="Brunache A."/>
            <person name="Butler J."/>
            <person name="Calixte N."/>
            <person name="Calvo S."/>
            <person name="Camarata J."/>
            <person name="Campo K."/>
            <person name="Chang J."/>
            <person name="Cheshatsang Y."/>
            <person name="Citroen M."/>
            <person name="Collymore A."/>
            <person name="Considine T."/>
            <person name="Cook A."/>
            <person name="Cooke P."/>
            <person name="Corum B."/>
            <person name="Cuomo C."/>
            <person name="David R."/>
            <person name="Dawoe T."/>
            <person name="Degray S."/>
            <person name="Dodge S."/>
            <person name="Dooley K."/>
            <person name="Dorje P."/>
            <person name="Dorjee K."/>
            <person name="Dorris L."/>
            <person name="Duffey N."/>
            <person name="Dupes A."/>
            <person name="Elkins T."/>
            <person name="Engels R."/>
            <person name="Erickson J."/>
            <person name="Farina A."/>
            <person name="Faro S."/>
            <person name="Ferreira P."/>
            <person name="Fischer H."/>
            <person name="Fitzgerald M."/>
            <person name="Foley K."/>
            <person name="Gage D."/>
            <person name="Galagan J."/>
            <person name="Gearin G."/>
            <person name="Gnerre S."/>
            <person name="Gnirke A."/>
            <person name="Goyette A."/>
            <person name="Graham J."/>
            <person name="Grandbois E."/>
            <person name="Gyaltsen K."/>
            <person name="Hafez N."/>
            <person name="Hagopian D."/>
            <person name="Hagos B."/>
            <person name="Hall J."/>
            <person name="Hatcher B."/>
            <person name="Heller A."/>
            <person name="Higgins H."/>
            <person name="Honan T."/>
            <person name="Horn A."/>
            <person name="Houde N."/>
            <person name="Hughes L."/>
            <person name="Hulme W."/>
            <person name="Husby E."/>
            <person name="Iliev I."/>
            <person name="Jaffe D."/>
            <person name="Jones C."/>
            <person name="Kamal M."/>
            <person name="Kamat A."/>
            <person name="Kamvysselis M."/>
            <person name="Karlsson E."/>
            <person name="Kells C."/>
            <person name="Kieu A."/>
            <person name="Kisner P."/>
            <person name="Kodira C."/>
            <person name="Kulbokas E."/>
            <person name="Labutti K."/>
            <person name="Lama D."/>
            <person name="Landers T."/>
            <person name="Leger J."/>
            <person name="Levine S."/>
            <person name="Lewis D."/>
            <person name="Lewis T."/>
            <person name="Lindblad-toh K."/>
            <person name="Liu X."/>
            <person name="Lokyitsang T."/>
            <person name="Lokyitsang Y."/>
            <person name="Lucien O."/>
            <person name="Lui A."/>
            <person name="Ma L.J."/>
            <person name="Mabbitt R."/>
            <person name="Macdonald J."/>
            <person name="Maclean C."/>
            <person name="Major J."/>
            <person name="Manning J."/>
            <person name="Marabella R."/>
            <person name="Maru K."/>
            <person name="Matthews C."/>
            <person name="Mauceli E."/>
            <person name="Mccarthy M."/>
            <person name="Mcdonough S."/>
            <person name="Mcghee T."/>
            <person name="Meldrim J."/>
            <person name="Meneus L."/>
            <person name="Mesirov J."/>
            <person name="Mihalev A."/>
            <person name="Mihova T."/>
            <person name="Mikkelsen T."/>
            <person name="Mlenga V."/>
            <person name="Moru K."/>
            <person name="Mozes J."/>
            <person name="Mulrain L."/>
            <person name="Munson G."/>
            <person name="Naylor J."/>
            <person name="Newes C."/>
            <person name="Nguyen C."/>
            <person name="Nguyen N."/>
            <person name="Nguyen T."/>
            <person name="Nicol R."/>
            <person name="Nielsen C."/>
            <person name="Nizzari M."/>
            <person name="Norbu C."/>
            <person name="Norbu N."/>
            <person name="O'donnell P."/>
            <person name="Okoawo O."/>
            <person name="O'leary S."/>
            <person name="Omotosho B."/>
            <person name="O'neill K."/>
            <person name="Osman S."/>
            <person name="Parker S."/>
            <person name="Perrin D."/>
            <person name="Phunkhang P."/>
            <person name="Piqani B."/>
            <person name="Purcell S."/>
            <person name="Rachupka T."/>
            <person name="Ramasamy U."/>
            <person name="Rameau R."/>
            <person name="Ray V."/>
            <person name="Raymond C."/>
            <person name="Retta R."/>
            <person name="Richardson S."/>
            <person name="Rise C."/>
            <person name="Rodriguez J."/>
            <person name="Rogers J."/>
            <person name="Rogov P."/>
            <person name="Rutman M."/>
            <person name="Schupbach R."/>
            <person name="Seaman C."/>
            <person name="Settipalli S."/>
            <person name="Sharpe T."/>
            <person name="Sheridan J."/>
            <person name="Sherpa N."/>
            <person name="Shi J."/>
            <person name="Smirnov S."/>
            <person name="Smith C."/>
            <person name="Sougnez C."/>
            <person name="Spencer B."/>
            <person name="Stalker J."/>
            <person name="Stange-thomann N."/>
            <person name="Stavropoulos S."/>
            <person name="Stetson K."/>
            <person name="Stone C."/>
            <person name="Stone S."/>
            <person name="Stubbs M."/>
            <person name="Talamas J."/>
            <person name="Tchuinga P."/>
            <person name="Tenzing P."/>
            <person name="Tesfaye S."/>
            <person name="Theodore J."/>
            <person name="Thoulutsang Y."/>
            <person name="Topham K."/>
            <person name="Towey S."/>
            <person name="Tsamla T."/>
            <person name="Tsomo N."/>
            <person name="Vallee D."/>
            <person name="Vassiliev H."/>
            <person name="Venkataraman V."/>
            <person name="Vinson J."/>
            <person name="Vo A."/>
            <person name="Wade C."/>
            <person name="Wang S."/>
            <person name="Wangchuk T."/>
            <person name="Wangdi T."/>
            <person name="Whittaker C."/>
            <person name="Wilkinson J."/>
            <person name="Wu Y."/>
            <person name="Wyman D."/>
            <person name="Yadav S."/>
            <person name="Yang S."/>
            <person name="Yang X."/>
            <person name="Yeager S."/>
            <person name="Yee E."/>
            <person name="Young G."/>
            <person name="Zainoun J."/>
            <person name="Zembeck L."/>
            <person name="Zimmer A."/>
            <person name="Zody M."/>
            <person name="Lander E."/>
        </authorList>
    </citation>
    <scope>NUCLEOTIDE SEQUENCE [LARGE SCALE GENOMIC DNA]</scope>
</reference>
<feature type="compositionally biased region" description="Polar residues" evidence="1">
    <location>
        <begin position="1"/>
        <end position="17"/>
    </location>
</feature>
<evidence type="ECO:0000256" key="1">
    <source>
        <dbReference type="SAM" id="MobiDB-lite"/>
    </source>
</evidence>
<evidence type="ECO:0000313" key="3">
    <source>
        <dbReference type="Proteomes" id="UP000007875"/>
    </source>
</evidence>
<name>H2ZMB9_CIOSA</name>
<keyword evidence="3" id="KW-1185">Reference proteome</keyword>
<sequence length="141" mass="15085">MTSVNEDNISKQINPNLPQAPKDTCSSTIISNLPNNTTPLQNGNSSAASDPGKMNRILFVTGDSTVPTLPVVVLTSNQSVQVPRIIPIQRQADCNVLYAPNNKLMVPVTNTIASKTLQIVTPTLFPDGTRILCQNCGVLSK</sequence>
<reference evidence="2" key="3">
    <citation type="submission" date="2025-09" db="UniProtKB">
        <authorList>
            <consortium name="Ensembl"/>
        </authorList>
    </citation>
    <scope>IDENTIFICATION</scope>
</reference>
<dbReference type="Ensembl" id="ENSCSAVT00000018940.1">
    <property type="protein sequence ID" value="ENSCSAVP00000018735.1"/>
    <property type="gene ID" value="ENSCSAVG00000011010.1"/>
</dbReference>
<protein>
    <submittedName>
        <fullName evidence="2">Uncharacterized protein</fullName>
    </submittedName>
</protein>
<proteinExistence type="predicted"/>
<dbReference type="InParanoid" id="H2ZMB9"/>
<accession>H2ZMB9</accession>